<name>A0ABW4GKJ4_9ACTN</name>
<dbReference type="EMBL" id="JBHUCM010000038">
    <property type="protein sequence ID" value="MFD1543278.1"/>
    <property type="molecule type" value="Genomic_DNA"/>
</dbReference>
<protein>
    <recommendedName>
        <fullName evidence="3">Transposase</fullName>
    </recommendedName>
</protein>
<organism evidence="1 2">
    <name type="scientific">Nonomuraea guangzhouensis</name>
    <dbReference type="NCBI Taxonomy" id="1291555"/>
    <lineage>
        <taxon>Bacteria</taxon>
        <taxon>Bacillati</taxon>
        <taxon>Actinomycetota</taxon>
        <taxon>Actinomycetes</taxon>
        <taxon>Streptosporangiales</taxon>
        <taxon>Streptosporangiaceae</taxon>
        <taxon>Nonomuraea</taxon>
    </lineage>
</organism>
<proteinExistence type="predicted"/>
<gene>
    <name evidence="1" type="ORF">ACFSJ0_39950</name>
</gene>
<sequence length="42" mass="4623">MIRVLIAAFVRRSADGVIHETAWTMAAEAERVWGALLRGAAR</sequence>
<evidence type="ECO:0000313" key="1">
    <source>
        <dbReference type="EMBL" id="MFD1543278.1"/>
    </source>
</evidence>
<evidence type="ECO:0008006" key="3">
    <source>
        <dbReference type="Google" id="ProtNLM"/>
    </source>
</evidence>
<comment type="caution">
    <text evidence="1">The sequence shown here is derived from an EMBL/GenBank/DDBJ whole genome shotgun (WGS) entry which is preliminary data.</text>
</comment>
<accession>A0ABW4GKJ4</accession>
<dbReference type="RefSeq" id="WP_281429058.1">
    <property type="nucleotide sequence ID" value="NZ_JAHKRM010000028.1"/>
</dbReference>
<dbReference type="Proteomes" id="UP001597097">
    <property type="component" value="Unassembled WGS sequence"/>
</dbReference>
<evidence type="ECO:0000313" key="2">
    <source>
        <dbReference type="Proteomes" id="UP001597097"/>
    </source>
</evidence>
<reference evidence="2" key="1">
    <citation type="journal article" date="2019" name="Int. J. Syst. Evol. Microbiol.">
        <title>The Global Catalogue of Microorganisms (GCM) 10K type strain sequencing project: providing services to taxonomists for standard genome sequencing and annotation.</title>
        <authorList>
            <consortium name="The Broad Institute Genomics Platform"/>
            <consortium name="The Broad Institute Genome Sequencing Center for Infectious Disease"/>
            <person name="Wu L."/>
            <person name="Ma J."/>
        </authorList>
    </citation>
    <scope>NUCLEOTIDE SEQUENCE [LARGE SCALE GENOMIC DNA]</scope>
    <source>
        <strain evidence="2">CGMCC 1.15399</strain>
    </source>
</reference>
<keyword evidence="2" id="KW-1185">Reference proteome</keyword>